<dbReference type="Proteomes" id="UP001333818">
    <property type="component" value="Unassembled WGS sequence"/>
</dbReference>
<evidence type="ECO:0000313" key="2">
    <source>
        <dbReference type="Proteomes" id="UP001333818"/>
    </source>
</evidence>
<comment type="caution">
    <text evidence="1">The sequence shown here is derived from an EMBL/GenBank/DDBJ whole genome shotgun (WGS) entry which is preliminary data.</text>
</comment>
<feature type="non-terminal residue" evidence="1">
    <location>
        <position position="1"/>
    </location>
</feature>
<dbReference type="EMBL" id="JAZBJZ010000073">
    <property type="protein sequence ID" value="MEE3718330.1"/>
    <property type="molecule type" value="Genomic_DNA"/>
</dbReference>
<reference evidence="1" key="1">
    <citation type="submission" date="2024-01" db="EMBL/GenBank/DDBJ databases">
        <title>Bank of Algae and Cyanobacteria of the Azores (BACA) strain genomes.</title>
        <authorList>
            <person name="Luz R."/>
            <person name="Cordeiro R."/>
            <person name="Fonseca A."/>
            <person name="Goncalves V."/>
        </authorList>
    </citation>
    <scope>NUCLEOTIDE SEQUENCE</scope>
    <source>
        <strain evidence="1">BACA0141</strain>
    </source>
</reference>
<keyword evidence="2" id="KW-1185">Reference proteome</keyword>
<protein>
    <submittedName>
        <fullName evidence="1">PhnD/SsuA/transferrin family substrate-binding protein</fullName>
    </submittedName>
</protein>
<organism evidence="1 2">
    <name type="scientific">Tumidithrix elongata BACA0141</name>
    <dbReference type="NCBI Taxonomy" id="2716417"/>
    <lineage>
        <taxon>Bacteria</taxon>
        <taxon>Bacillati</taxon>
        <taxon>Cyanobacteriota</taxon>
        <taxon>Cyanophyceae</taxon>
        <taxon>Pseudanabaenales</taxon>
        <taxon>Pseudanabaenaceae</taxon>
        <taxon>Tumidithrix</taxon>
        <taxon>Tumidithrix elongata</taxon>
    </lineage>
</organism>
<sequence length="156" mass="17154">REEENPVHNLFLFPNNSNLLRYQLVQRNLTNGFFGSVQPSGSHQRSLQWIATGLADCAAIDSVVLEEELRHSSELAKSLRIIDSIPSPMPPIVASPHLEPHTIAQLQAILLQPDPELQASMNQAKIRSYARVAETDYAPIALAYDAAIAVGYEAIA</sequence>
<dbReference type="PANTHER" id="PTHR35841:SF1">
    <property type="entry name" value="PHOSPHONATES-BINDING PERIPLASMIC PROTEIN"/>
    <property type="match status" value="1"/>
</dbReference>
<dbReference type="PANTHER" id="PTHR35841">
    <property type="entry name" value="PHOSPHONATES-BINDING PERIPLASMIC PROTEIN"/>
    <property type="match status" value="1"/>
</dbReference>
<dbReference type="Pfam" id="PF12974">
    <property type="entry name" value="Phosphonate-bd"/>
    <property type="match status" value="1"/>
</dbReference>
<dbReference type="RefSeq" id="WP_330484763.1">
    <property type="nucleotide sequence ID" value="NZ_JAZBJZ010000073.1"/>
</dbReference>
<dbReference type="SUPFAM" id="SSF53850">
    <property type="entry name" value="Periplasmic binding protein-like II"/>
    <property type="match status" value="1"/>
</dbReference>
<accession>A0AAW9Q4F5</accession>
<dbReference type="AlphaFoldDB" id="A0AAW9Q4F5"/>
<dbReference type="Gene3D" id="3.40.190.10">
    <property type="entry name" value="Periplasmic binding protein-like II"/>
    <property type="match status" value="2"/>
</dbReference>
<gene>
    <name evidence="1" type="ORF">V2H45_16440</name>
</gene>
<name>A0AAW9Q4F5_9CYAN</name>
<proteinExistence type="predicted"/>
<evidence type="ECO:0000313" key="1">
    <source>
        <dbReference type="EMBL" id="MEE3718330.1"/>
    </source>
</evidence>